<keyword evidence="3" id="KW-0804">Transcription</keyword>
<evidence type="ECO:0000256" key="1">
    <source>
        <dbReference type="ARBA" id="ARBA00023015"/>
    </source>
</evidence>
<dbReference type="Pfam" id="PF12833">
    <property type="entry name" value="HTH_18"/>
    <property type="match status" value="1"/>
</dbReference>
<evidence type="ECO:0000313" key="6">
    <source>
        <dbReference type="Proteomes" id="UP001139646"/>
    </source>
</evidence>
<name>A0ABS9X2P6_9GAMM</name>
<dbReference type="Gene3D" id="3.40.50.880">
    <property type="match status" value="1"/>
</dbReference>
<dbReference type="InterPro" id="IPR018060">
    <property type="entry name" value="HTH_AraC"/>
</dbReference>
<reference evidence="5" key="1">
    <citation type="submission" date="2022-01" db="EMBL/GenBank/DDBJ databases">
        <title>Colwellia maritima, isolated from seawater.</title>
        <authorList>
            <person name="Kristyanto S."/>
            <person name="Jung J."/>
            <person name="Jeon C.O."/>
        </authorList>
    </citation>
    <scope>NUCLEOTIDE SEQUENCE</scope>
    <source>
        <strain evidence="5">MSW7</strain>
    </source>
</reference>
<keyword evidence="1" id="KW-0805">Transcription regulation</keyword>
<dbReference type="PANTHER" id="PTHR46796:SF13">
    <property type="entry name" value="HTH-TYPE TRANSCRIPTIONAL ACTIVATOR RHAS"/>
    <property type="match status" value="1"/>
</dbReference>
<organism evidence="5 6">
    <name type="scientific">Colwellia maritima</name>
    <dbReference type="NCBI Taxonomy" id="2912588"/>
    <lineage>
        <taxon>Bacteria</taxon>
        <taxon>Pseudomonadati</taxon>
        <taxon>Pseudomonadota</taxon>
        <taxon>Gammaproteobacteria</taxon>
        <taxon>Alteromonadales</taxon>
        <taxon>Colwelliaceae</taxon>
        <taxon>Colwellia</taxon>
    </lineage>
</organism>
<dbReference type="Gene3D" id="1.10.10.60">
    <property type="entry name" value="Homeodomain-like"/>
    <property type="match status" value="1"/>
</dbReference>
<gene>
    <name evidence="5" type="ORF">L3081_15255</name>
</gene>
<dbReference type="InterPro" id="IPR029062">
    <property type="entry name" value="Class_I_gatase-like"/>
</dbReference>
<evidence type="ECO:0000313" key="5">
    <source>
        <dbReference type="EMBL" id="MCI2284498.1"/>
    </source>
</evidence>
<dbReference type="EMBL" id="JAKKSL010000002">
    <property type="protein sequence ID" value="MCI2284498.1"/>
    <property type="molecule type" value="Genomic_DNA"/>
</dbReference>
<dbReference type="SMART" id="SM00342">
    <property type="entry name" value="HTH_ARAC"/>
    <property type="match status" value="1"/>
</dbReference>
<protein>
    <submittedName>
        <fullName evidence="5">Helix-turn-helix domain-containing protein</fullName>
    </submittedName>
</protein>
<sequence>MLYIDEGLMLTSAGSAAGLDLCLHIVRNDFGHKVANMVARRLVLPAHREGGQAQFVPRPIIKNNDLFSHLLDEIRSTLNEDWSVKRMTDKAAISSRTLLRRFKDTTGESPLTWITMERLALVRELLETTKLNLNQIANASGFISPELLRHHFKRHYQLSPLRYRSQFIEV</sequence>
<dbReference type="RefSeq" id="WP_242286928.1">
    <property type="nucleotide sequence ID" value="NZ_JAKKSL010000002.1"/>
</dbReference>
<evidence type="ECO:0000256" key="3">
    <source>
        <dbReference type="ARBA" id="ARBA00023163"/>
    </source>
</evidence>
<dbReference type="Proteomes" id="UP001139646">
    <property type="component" value="Unassembled WGS sequence"/>
</dbReference>
<keyword evidence="2" id="KW-0238">DNA-binding</keyword>
<dbReference type="InterPro" id="IPR018062">
    <property type="entry name" value="HTH_AraC-typ_CS"/>
</dbReference>
<comment type="caution">
    <text evidence="5">The sequence shown here is derived from an EMBL/GenBank/DDBJ whole genome shotgun (WGS) entry which is preliminary data.</text>
</comment>
<dbReference type="InterPro" id="IPR050204">
    <property type="entry name" value="AraC_XylS_family_regulators"/>
</dbReference>
<keyword evidence="6" id="KW-1185">Reference proteome</keyword>
<dbReference type="InterPro" id="IPR009057">
    <property type="entry name" value="Homeodomain-like_sf"/>
</dbReference>
<evidence type="ECO:0000259" key="4">
    <source>
        <dbReference type="PROSITE" id="PS01124"/>
    </source>
</evidence>
<evidence type="ECO:0000256" key="2">
    <source>
        <dbReference type="ARBA" id="ARBA00023125"/>
    </source>
</evidence>
<dbReference type="SUPFAM" id="SSF52317">
    <property type="entry name" value="Class I glutamine amidotransferase-like"/>
    <property type="match status" value="1"/>
</dbReference>
<dbReference type="SUPFAM" id="SSF46689">
    <property type="entry name" value="Homeodomain-like"/>
    <property type="match status" value="2"/>
</dbReference>
<dbReference type="PROSITE" id="PS01124">
    <property type="entry name" value="HTH_ARAC_FAMILY_2"/>
    <property type="match status" value="1"/>
</dbReference>
<accession>A0ABS9X2P6</accession>
<feature type="domain" description="HTH araC/xylS-type" evidence="4">
    <location>
        <begin position="68"/>
        <end position="166"/>
    </location>
</feature>
<dbReference type="PROSITE" id="PS00041">
    <property type="entry name" value="HTH_ARAC_FAMILY_1"/>
    <property type="match status" value="1"/>
</dbReference>
<dbReference type="PANTHER" id="PTHR46796">
    <property type="entry name" value="HTH-TYPE TRANSCRIPTIONAL ACTIVATOR RHAS-RELATED"/>
    <property type="match status" value="1"/>
</dbReference>
<proteinExistence type="predicted"/>